<sequence>SVLVCNKWGIAMRAVKFALVLMLAFTVLVENISSVRPHPFIRNCVGRPCYLGLDPWCGPFCDCIRRGRSLPTCDSNRWLKV</sequence>
<protein>
    <submittedName>
        <fullName evidence="1">Uncharacterized protein</fullName>
    </submittedName>
</protein>
<evidence type="ECO:0000313" key="1">
    <source>
        <dbReference type="EMBL" id="JAP88001.1"/>
    </source>
</evidence>
<dbReference type="EMBL" id="GEDV01000556">
    <property type="protein sequence ID" value="JAP88001.1"/>
    <property type="molecule type" value="Transcribed_RNA"/>
</dbReference>
<proteinExistence type="predicted"/>
<feature type="non-terminal residue" evidence="1">
    <location>
        <position position="1"/>
    </location>
</feature>
<dbReference type="AlphaFoldDB" id="A0A131ZCM2"/>
<reference evidence="1" key="1">
    <citation type="journal article" date="2016" name="Ticks Tick Borne Dis.">
        <title>De novo assembly and annotation of the salivary gland transcriptome of Rhipicephalus appendiculatus male and female ticks during blood feeding.</title>
        <authorList>
            <person name="de Castro M.H."/>
            <person name="de Klerk D."/>
            <person name="Pienaar R."/>
            <person name="Latif A.A."/>
            <person name="Rees D.J."/>
            <person name="Mans B.J."/>
        </authorList>
    </citation>
    <scope>NUCLEOTIDE SEQUENCE</scope>
    <source>
        <tissue evidence="1">Salivary glands</tissue>
    </source>
</reference>
<name>A0A131ZCM2_RHIAP</name>
<organism evidence="1">
    <name type="scientific">Rhipicephalus appendiculatus</name>
    <name type="common">Brown ear tick</name>
    <dbReference type="NCBI Taxonomy" id="34631"/>
    <lineage>
        <taxon>Eukaryota</taxon>
        <taxon>Metazoa</taxon>
        <taxon>Ecdysozoa</taxon>
        <taxon>Arthropoda</taxon>
        <taxon>Chelicerata</taxon>
        <taxon>Arachnida</taxon>
        <taxon>Acari</taxon>
        <taxon>Parasitiformes</taxon>
        <taxon>Ixodida</taxon>
        <taxon>Ixodoidea</taxon>
        <taxon>Ixodidae</taxon>
        <taxon>Rhipicephalinae</taxon>
        <taxon>Rhipicephalus</taxon>
        <taxon>Rhipicephalus</taxon>
    </lineage>
</organism>
<accession>A0A131ZCM2</accession>